<keyword evidence="6" id="KW-0540">Nuclease</keyword>
<dbReference type="Pfam" id="PF02407">
    <property type="entry name" value="Viral_Rep"/>
    <property type="match status" value="1"/>
</dbReference>
<evidence type="ECO:0000256" key="9">
    <source>
        <dbReference type="ARBA" id="ARBA00022759"/>
    </source>
</evidence>
<keyword evidence="9" id="KW-0255">Endonuclease</keyword>
<dbReference type="EMBL" id="MH617169">
    <property type="protein sequence ID" value="AXH75500.1"/>
    <property type="molecule type" value="Genomic_DNA"/>
</dbReference>
<keyword evidence="10" id="KW-0378">Hydrolase</keyword>
<dbReference type="GO" id="GO:0046872">
    <property type="term" value="F:metal ion binding"/>
    <property type="evidence" value="ECO:0007669"/>
    <property type="project" value="UniProtKB-KW"/>
</dbReference>
<evidence type="ECO:0000256" key="10">
    <source>
        <dbReference type="ARBA" id="ARBA00022801"/>
    </source>
</evidence>
<evidence type="ECO:0000256" key="5">
    <source>
        <dbReference type="ARBA" id="ARBA00022705"/>
    </source>
</evidence>
<keyword evidence="7" id="KW-0479">Metal-binding</keyword>
<keyword evidence="2" id="KW-1048">Host nucleus</keyword>
<name>A0A345MVV0_9VIRU</name>
<evidence type="ECO:0000256" key="7">
    <source>
        <dbReference type="ARBA" id="ARBA00022723"/>
    </source>
</evidence>
<accession>A0A345MVV0</accession>
<keyword evidence="11" id="KW-0190">Covalent protein-DNA linkage</keyword>
<evidence type="ECO:0000256" key="6">
    <source>
        <dbReference type="ARBA" id="ARBA00022722"/>
    </source>
</evidence>
<reference evidence="14 15" key="1">
    <citation type="submission" date="2018-07" db="EMBL/GenBank/DDBJ databases">
        <title>Uncovering a Universe of Circular DNA Viruses in Animal Metagenomes.</title>
        <authorList>
            <person name="Tisza M."/>
            <person name="Buck C."/>
            <person name="Pastrana D."/>
            <person name="Welch N."/>
            <person name="Peretti A."/>
        </authorList>
    </citation>
    <scope>NUCLEOTIDE SEQUENCE [LARGE SCALE GENOMIC DNA]</scope>
    <source>
        <strain evidence="14">Ctba375</strain>
    </source>
</reference>
<evidence type="ECO:0000256" key="11">
    <source>
        <dbReference type="ARBA" id="ARBA00023124"/>
    </source>
</evidence>
<sequence length="296" mass="34259">MQGTRWVFTINNPTDEDVRRCEQLGGNLEGSGVNYLIYGREVGESGTPHLQGFVIFSSRKRLAGVRGIISPRGHFEISRGTPQQASDYCKKGGDYSEFGNLPAKKRTANISDFCDWLRALDHFPSDREIANAYPNLWIRYQSKLTDLAVHIVPRINLEEGELREWQIALETELQNDPDDRTIKFYVDQEGGTGKSYFCRYMYTKYDYVQLLSSGKRDDLAFCIDVTKRIFLFNVPRGGMEYLQYTILESLKDRVVFSPKYWSQTKILLKKCHVVVFCNEHPDMDKMSPDRYQIINL</sequence>
<evidence type="ECO:0000256" key="8">
    <source>
        <dbReference type="ARBA" id="ARBA00022741"/>
    </source>
</evidence>
<evidence type="ECO:0000256" key="12">
    <source>
        <dbReference type="ARBA" id="ARBA00023125"/>
    </source>
</evidence>
<organism evidence="14 15">
    <name type="scientific">Cressdnaviricota sp</name>
    <dbReference type="NCBI Taxonomy" id="2748378"/>
    <lineage>
        <taxon>Viruses</taxon>
        <taxon>Monodnaviria</taxon>
        <taxon>Shotokuvirae</taxon>
        <taxon>Cressdnaviricota</taxon>
    </lineage>
</organism>
<evidence type="ECO:0000256" key="2">
    <source>
        <dbReference type="ARBA" id="ARBA00022562"/>
    </source>
</evidence>
<dbReference type="Proteomes" id="UP000279941">
    <property type="component" value="Segment"/>
</dbReference>
<comment type="subcellular location">
    <subcellularLocation>
        <location evidence="1">Host nucleus</location>
    </subcellularLocation>
</comment>
<keyword evidence="4" id="KW-0548">Nucleotidyltransferase</keyword>
<dbReference type="GO" id="GO:0042025">
    <property type="term" value="C:host cell nucleus"/>
    <property type="evidence" value="ECO:0007669"/>
    <property type="project" value="UniProtKB-SubCell"/>
</dbReference>
<proteinExistence type="predicted"/>
<evidence type="ECO:0000256" key="1">
    <source>
        <dbReference type="ARBA" id="ARBA00004147"/>
    </source>
</evidence>
<dbReference type="GO" id="GO:0004519">
    <property type="term" value="F:endonuclease activity"/>
    <property type="evidence" value="ECO:0007669"/>
    <property type="project" value="UniProtKB-KW"/>
</dbReference>
<dbReference type="PROSITE" id="PS52020">
    <property type="entry name" value="CRESS_DNA_REP"/>
    <property type="match status" value="1"/>
</dbReference>
<dbReference type="GO" id="GO:0000166">
    <property type="term" value="F:nucleotide binding"/>
    <property type="evidence" value="ECO:0007669"/>
    <property type="project" value="UniProtKB-KW"/>
</dbReference>
<keyword evidence="8" id="KW-0547">Nucleotide-binding</keyword>
<keyword evidence="3" id="KW-0808">Transferase</keyword>
<dbReference type="GO" id="GO:0016787">
    <property type="term" value="F:hydrolase activity"/>
    <property type="evidence" value="ECO:0007669"/>
    <property type="project" value="UniProtKB-KW"/>
</dbReference>
<dbReference type="Gene3D" id="3.40.1310.20">
    <property type="match status" value="1"/>
</dbReference>
<feature type="domain" description="CRESS-DNA virus Rep endonuclease" evidence="13">
    <location>
        <begin position="1"/>
        <end position="101"/>
    </location>
</feature>
<dbReference type="InterPro" id="IPR049912">
    <property type="entry name" value="CRESS_DNA_REP"/>
</dbReference>
<keyword evidence="12" id="KW-0238">DNA-binding</keyword>
<dbReference type="GO" id="GO:0006260">
    <property type="term" value="P:DNA replication"/>
    <property type="evidence" value="ECO:0007669"/>
    <property type="project" value="UniProtKB-KW"/>
</dbReference>
<protein>
    <submittedName>
        <fullName evidence="14">Viral replication protein</fullName>
    </submittedName>
</protein>
<evidence type="ECO:0000256" key="3">
    <source>
        <dbReference type="ARBA" id="ARBA00022679"/>
    </source>
</evidence>
<dbReference type="GO" id="GO:0003677">
    <property type="term" value="F:DNA binding"/>
    <property type="evidence" value="ECO:0007669"/>
    <property type="project" value="UniProtKB-KW"/>
</dbReference>
<evidence type="ECO:0000256" key="4">
    <source>
        <dbReference type="ARBA" id="ARBA00022695"/>
    </source>
</evidence>
<evidence type="ECO:0000313" key="15">
    <source>
        <dbReference type="Proteomes" id="UP000279941"/>
    </source>
</evidence>
<evidence type="ECO:0000313" key="14">
    <source>
        <dbReference type="EMBL" id="AXH75500.1"/>
    </source>
</evidence>
<keyword evidence="5" id="KW-0235">DNA replication</keyword>
<evidence type="ECO:0000259" key="13">
    <source>
        <dbReference type="PROSITE" id="PS52020"/>
    </source>
</evidence>
<dbReference type="GO" id="GO:0016779">
    <property type="term" value="F:nucleotidyltransferase activity"/>
    <property type="evidence" value="ECO:0007669"/>
    <property type="project" value="UniProtKB-KW"/>
</dbReference>
<keyword evidence="15" id="KW-1185">Reference proteome</keyword>